<dbReference type="Proteomes" id="UP000837857">
    <property type="component" value="Chromosome 1"/>
</dbReference>
<keyword evidence="3" id="KW-1185">Reference proteome</keyword>
<evidence type="ECO:0000256" key="1">
    <source>
        <dbReference type="SAM" id="MobiDB-lite"/>
    </source>
</evidence>
<gene>
    <name evidence="2" type="ORF">IPOD504_LOCUS843</name>
</gene>
<evidence type="ECO:0000313" key="2">
    <source>
        <dbReference type="EMBL" id="CAH2036103.1"/>
    </source>
</evidence>
<name>A0ABN8HLV5_9NEOP</name>
<dbReference type="EMBL" id="OW152813">
    <property type="protein sequence ID" value="CAH2036103.1"/>
    <property type="molecule type" value="Genomic_DNA"/>
</dbReference>
<organism evidence="2 3">
    <name type="scientific">Iphiclides podalirius</name>
    <name type="common">scarce swallowtail</name>
    <dbReference type="NCBI Taxonomy" id="110791"/>
    <lineage>
        <taxon>Eukaryota</taxon>
        <taxon>Metazoa</taxon>
        <taxon>Ecdysozoa</taxon>
        <taxon>Arthropoda</taxon>
        <taxon>Hexapoda</taxon>
        <taxon>Insecta</taxon>
        <taxon>Pterygota</taxon>
        <taxon>Neoptera</taxon>
        <taxon>Endopterygota</taxon>
        <taxon>Lepidoptera</taxon>
        <taxon>Glossata</taxon>
        <taxon>Ditrysia</taxon>
        <taxon>Papilionoidea</taxon>
        <taxon>Papilionidae</taxon>
        <taxon>Papilioninae</taxon>
        <taxon>Iphiclides</taxon>
    </lineage>
</organism>
<feature type="non-terminal residue" evidence="2">
    <location>
        <position position="1"/>
    </location>
</feature>
<accession>A0ABN8HLV5</accession>
<protein>
    <submittedName>
        <fullName evidence="2">Uncharacterized protein</fullName>
    </submittedName>
</protein>
<sequence>MSRRVAEHSAAIHQWCSEGRPCVGQLPKALSLTKTCLLVTVSCLIVIKYKIMLDNRLIYMLGRPPMPEGQGGSEWRGAARALQTEKPAAIRVRLGIIISRRYSSPGVGSWRRERDPIPNAHYEAVTRWPFLKAAVEVVRAGSAINWSCWAKAQLLRKPSIMSFGADDIGTYNFADVYYRGDTRVYYYETYVMINSTRATSEAGSERRRRRRRRRRKRRPVDVAPRRSPIADWRERRARRGRAESVPTPCALAPAKGRGGRVENATRDRTALFTSGTTALATTLSQLGALK</sequence>
<proteinExistence type="predicted"/>
<reference evidence="2" key="1">
    <citation type="submission" date="2022-03" db="EMBL/GenBank/DDBJ databases">
        <authorList>
            <person name="Martin H S."/>
        </authorList>
    </citation>
    <scope>NUCLEOTIDE SEQUENCE</scope>
</reference>
<feature type="region of interest" description="Disordered" evidence="1">
    <location>
        <begin position="198"/>
        <end position="263"/>
    </location>
</feature>
<evidence type="ECO:0000313" key="3">
    <source>
        <dbReference type="Proteomes" id="UP000837857"/>
    </source>
</evidence>
<feature type="compositionally biased region" description="Basic residues" evidence="1">
    <location>
        <begin position="206"/>
        <end position="218"/>
    </location>
</feature>